<dbReference type="RefSeq" id="WP_264385049.1">
    <property type="nucleotide sequence ID" value="NZ_CP074352.1"/>
</dbReference>
<comment type="function">
    <text evidence="7">3'-5' exonuclease that prefers single-stranded DNA and RNA. May play a role in the H(2)O(2)-induced DNA damage repair.</text>
</comment>
<reference evidence="8 9" key="1">
    <citation type="submission" date="2021-05" db="EMBL/GenBank/DDBJ databases">
        <title>Isolation, identification, and the growth promoting effects of Pantoea dispersa strain YSD J2 from the aboveground leaves of Cyperus esculentus L.Var. Sativus.</title>
        <authorList>
            <person name="Wang S."/>
            <person name="Tang X.M."/>
            <person name="Huang Y.N."/>
        </authorList>
    </citation>
    <scope>NUCLEOTIDE SEQUENCE [LARGE SCALE GENOMIC DNA]</scope>
    <source>
        <strain evidence="9">YSD YN2</strain>
    </source>
</reference>
<feature type="binding site" evidence="7">
    <location>
        <position position="152"/>
    </location>
    <ligand>
        <name>a divalent metal cation</name>
        <dbReference type="ChEBI" id="CHEBI:60240"/>
    </ligand>
</feature>
<evidence type="ECO:0000256" key="3">
    <source>
        <dbReference type="ARBA" id="ARBA00022723"/>
    </source>
</evidence>
<dbReference type="Pfam" id="PF01026">
    <property type="entry name" value="TatD_DNase"/>
    <property type="match status" value="1"/>
</dbReference>
<feature type="binding site" evidence="7">
    <location>
        <position position="127"/>
    </location>
    <ligand>
        <name>a divalent metal cation</name>
        <dbReference type="ChEBI" id="CHEBI:60240"/>
    </ligand>
</feature>
<dbReference type="PIRSF" id="PIRSF005902">
    <property type="entry name" value="DNase_TatD"/>
    <property type="match status" value="1"/>
</dbReference>
<dbReference type="NCBIfam" id="NF007745">
    <property type="entry name" value="PRK10425.1"/>
    <property type="match status" value="1"/>
</dbReference>
<name>A0ABY6JDB2_9ENTR</name>
<dbReference type="EC" id="3.1.13.-" evidence="7"/>
<evidence type="ECO:0000256" key="6">
    <source>
        <dbReference type="ARBA" id="ARBA00022842"/>
    </source>
</evidence>
<keyword evidence="2 7" id="KW-0540">Nuclease</keyword>
<gene>
    <name evidence="7 8" type="primary">tatD</name>
    <name evidence="8" type="ORF">KFZ77_18785</name>
</gene>
<keyword evidence="4 7" id="KW-0378">Hydrolase</keyword>
<dbReference type="SUPFAM" id="SSF51556">
    <property type="entry name" value="Metallo-dependent hydrolases"/>
    <property type="match status" value="1"/>
</dbReference>
<comment type="cofactor">
    <cofactor evidence="7">
        <name>Mg(2+)</name>
        <dbReference type="ChEBI" id="CHEBI:18420"/>
    </cofactor>
</comment>
<dbReference type="GO" id="GO:0008310">
    <property type="term" value="F:single-stranded DNA 3'-5' DNA exonuclease activity"/>
    <property type="evidence" value="ECO:0007669"/>
    <property type="project" value="UniProtKB-EC"/>
</dbReference>
<evidence type="ECO:0000256" key="5">
    <source>
        <dbReference type="ARBA" id="ARBA00022839"/>
    </source>
</evidence>
<dbReference type="EMBL" id="CP074352">
    <property type="protein sequence ID" value="UYU31827.1"/>
    <property type="molecule type" value="Genomic_DNA"/>
</dbReference>
<dbReference type="PROSITE" id="PS01090">
    <property type="entry name" value="TATD_2"/>
    <property type="match status" value="1"/>
</dbReference>
<protein>
    <recommendedName>
        <fullName evidence="7">3'-5' ssDNA/RNA exonuclease TatD</fullName>
        <ecNumber evidence="7">3.1.11.-</ecNumber>
        <ecNumber evidence="7">3.1.13.-</ecNumber>
    </recommendedName>
    <alternativeName>
        <fullName evidence="7">DNase TatD</fullName>
    </alternativeName>
</protein>
<keyword evidence="3 7" id="KW-0479">Metal-binding</keyword>
<evidence type="ECO:0000256" key="2">
    <source>
        <dbReference type="ARBA" id="ARBA00022722"/>
    </source>
</evidence>
<dbReference type="Proteomes" id="UP001156318">
    <property type="component" value="Chromosome"/>
</dbReference>
<dbReference type="InterPro" id="IPR024918">
    <property type="entry name" value="Exonuc_TatD"/>
</dbReference>
<sequence length="267" mass="29527">MFDIGVNLTSSQFDPDRNEVVARAAAAGVTGMLLTGTNLHESQQAAALAARYPNCWSTAGVHPHDSSSWHEESTDVLRVLASQPQVVAIGECGLDFNRNFSTPDEQARAFTAQLALAAELSLPVFMHCRDAHERFLELLDPWLDKLPGGVLHCFTGTALEAQACLDRGLFLGITGWVCDERRGLELRELLPLIPADRLMLETDAPYLLPRDLRPKPASRRNEPCYLPHILHQVAHWRGEDPHALAEITTANVERLFSLADARRHTGT</sequence>
<dbReference type="InterPro" id="IPR032466">
    <property type="entry name" value="Metal_Hydrolase"/>
</dbReference>
<evidence type="ECO:0000313" key="8">
    <source>
        <dbReference type="EMBL" id="UYU31827.1"/>
    </source>
</evidence>
<feature type="binding site" evidence="7">
    <location>
        <position position="91"/>
    </location>
    <ligand>
        <name>a divalent metal cation</name>
        <dbReference type="ChEBI" id="CHEBI:60240"/>
    </ligand>
</feature>
<comment type="subunit">
    <text evidence="7">Monomer.</text>
</comment>
<evidence type="ECO:0000313" key="9">
    <source>
        <dbReference type="Proteomes" id="UP001156318"/>
    </source>
</evidence>
<comment type="subcellular location">
    <subcellularLocation>
        <location evidence="7">Cytoplasm</location>
    </subcellularLocation>
</comment>
<dbReference type="Gene3D" id="3.20.20.140">
    <property type="entry name" value="Metal-dependent hydrolases"/>
    <property type="match status" value="1"/>
</dbReference>
<evidence type="ECO:0000256" key="1">
    <source>
        <dbReference type="ARBA" id="ARBA00022490"/>
    </source>
</evidence>
<dbReference type="CDD" id="cd01310">
    <property type="entry name" value="TatD_DNAse"/>
    <property type="match status" value="1"/>
</dbReference>
<organism evidence="8 9">
    <name type="scientific">Siccibacter colletis</name>
    <dbReference type="NCBI Taxonomy" id="1505757"/>
    <lineage>
        <taxon>Bacteria</taxon>
        <taxon>Pseudomonadati</taxon>
        <taxon>Pseudomonadota</taxon>
        <taxon>Gammaproteobacteria</taxon>
        <taxon>Enterobacterales</taxon>
        <taxon>Enterobacteriaceae</taxon>
        <taxon>Siccibacter</taxon>
    </lineage>
</organism>
<keyword evidence="5 7" id="KW-0269">Exonuclease</keyword>
<dbReference type="InterPro" id="IPR050891">
    <property type="entry name" value="TatD-type_Hydrolase"/>
</dbReference>
<evidence type="ECO:0000256" key="7">
    <source>
        <dbReference type="HAMAP-Rule" id="MF_00901"/>
    </source>
</evidence>
<proteinExistence type="inferred from homology"/>
<evidence type="ECO:0000256" key="4">
    <source>
        <dbReference type="ARBA" id="ARBA00022801"/>
    </source>
</evidence>
<dbReference type="InterPro" id="IPR001130">
    <property type="entry name" value="TatD-like"/>
</dbReference>
<keyword evidence="1 7" id="KW-0963">Cytoplasm</keyword>
<dbReference type="InterPro" id="IPR018228">
    <property type="entry name" value="DNase_TatD-rel_CS"/>
</dbReference>
<comment type="similarity">
    <text evidence="7">Belongs to the metallo-dependent hydrolases superfamily. TatD-type hydrolase family. TatD subfamily.</text>
</comment>
<dbReference type="PANTHER" id="PTHR10060:SF15">
    <property type="entry name" value="DEOXYRIBONUCLEASE TATDN1"/>
    <property type="match status" value="1"/>
</dbReference>
<dbReference type="HAMAP" id="MF_00901">
    <property type="entry name" value="TatD_exonuclease"/>
    <property type="match status" value="1"/>
</dbReference>
<keyword evidence="6 7" id="KW-0460">Magnesium</keyword>
<accession>A0ABY6JDB2</accession>
<keyword evidence="9" id="KW-1185">Reference proteome</keyword>
<dbReference type="EC" id="3.1.11.-" evidence="7"/>
<dbReference type="PANTHER" id="PTHR10060">
    <property type="entry name" value="TATD FAMILY DEOXYRIBONUCLEASE"/>
    <property type="match status" value="1"/>
</dbReference>
<dbReference type="PROSITE" id="PS01091">
    <property type="entry name" value="TATD_3"/>
    <property type="match status" value="1"/>
</dbReference>